<evidence type="ECO:0000256" key="1">
    <source>
        <dbReference type="ARBA" id="ARBA00023015"/>
    </source>
</evidence>
<gene>
    <name evidence="7" type="ORF">CAI16_17775</name>
</gene>
<dbReference type="PANTHER" id="PTHR24567">
    <property type="entry name" value="CRP FAMILY TRANSCRIPTIONAL REGULATORY PROTEIN"/>
    <property type="match status" value="1"/>
</dbReference>
<proteinExistence type="predicted"/>
<evidence type="ECO:0000259" key="5">
    <source>
        <dbReference type="PROSITE" id="PS50042"/>
    </source>
</evidence>
<protein>
    <recommendedName>
        <fullName evidence="9">Anaerobic regulatory protein</fullName>
    </recommendedName>
</protein>
<keyword evidence="3" id="KW-0010">Activator</keyword>
<dbReference type="InterPro" id="IPR000595">
    <property type="entry name" value="cNMP-bd_dom"/>
</dbReference>
<keyword evidence="2" id="KW-0238">DNA-binding</keyword>
<dbReference type="PROSITE" id="PS50042">
    <property type="entry name" value="CNMP_BINDING_3"/>
    <property type="match status" value="1"/>
</dbReference>
<evidence type="ECO:0000256" key="2">
    <source>
        <dbReference type="ARBA" id="ARBA00023125"/>
    </source>
</evidence>
<dbReference type="Pfam" id="PF00027">
    <property type="entry name" value="cNMP_binding"/>
    <property type="match status" value="1"/>
</dbReference>
<dbReference type="SUPFAM" id="SSF51206">
    <property type="entry name" value="cAMP-binding domain-like"/>
    <property type="match status" value="1"/>
</dbReference>
<dbReference type="Proteomes" id="UP000256488">
    <property type="component" value="Unassembled WGS sequence"/>
</dbReference>
<dbReference type="InterPro" id="IPR018490">
    <property type="entry name" value="cNMP-bd_dom_sf"/>
</dbReference>
<evidence type="ECO:0000256" key="4">
    <source>
        <dbReference type="ARBA" id="ARBA00023163"/>
    </source>
</evidence>
<dbReference type="InterPro" id="IPR036390">
    <property type="entry name" value="WH_DNA-bd_sf"/>
</dbReference>
<dbReference type="InterPro" id="IPR018335">
    <property type="entry name" value="Tscrpt_reg_HTH_Crp-type_CS"/>
</dbReference>
<evidence type="ECO:0000259" key="6">
    <source>
        <dbReference type="PROSITE" id="PS51063"/>
    </source>
</evidence>
<dbReference type="Gene3D" id="2.60.120.10">
    <property type="entry name" value="Jelly Rolls"/>
    <property type="match status" value="1"/>
</dbReference>
<dbReference type="Pfam" id="PF13545">
    <property type="entry name" value="HTH_Crp_2"/>
    <property type="match status" value="1"/>
</dbReference>
<dbReference type="Gene3D" id="1.10.10.10">
    <property type="entry name" value="Winged helix-like DNA-binding domain superfamily/Winged helix DNA-binding domain"/>
    <property type="match status" value="1"/>
</dbReference>
<comment type="caution">
    <text evidence="7">The sequence shown here is derived from an EMBL/GenBank/DDBJ whole genome shotgun (WGS) entry which is preliminary data.</text>
</comment>
<dbReference type="SMART" id="SM00100">
    <property type="entry name" value="cNMP"/>
    <property type="match status" value="1"/>
</dbReference>
<keyword evidence="4" id="KW-0804">Transcription</keyword>
<dbReference type="PROSITE" id="PS51063">
    <property type="entry name" value="HTH_CRP_2"/>
    <property type="match status" value="1"/>
</dbReference>
<dbReference type="GO" id="GO:0003677">
    <property type="term" value="F:DNA binding"/>
    <property type="evidence" value="ECO:0007669"/>
    <property type="project" value="UniProtKB-KW"/>
</dbReference>
<accession>A0A3E0WKK3</accession>
<dbReference type="CDD" id="cd00092">
    <property type="entry name" value="HTH_CRP"/>
    <property type="match status" value="1"/>
</dbReference>
<evidence type="ECO:0008006" key="9">
    <source>
        <dbReference type="Google" id="ProtNLM"/>
    </source>
</evidence>
<dbReference type="CDD" id="cd00038">
    <property type="entry name" value="CAP_ED"/>
    <property type="match status" value="1"/>
</dbReference>
<dbReference type="GO" id="GO:0005829">
    <property type="term" value="C:cytosol"/>
    <property type="evidence" value="ECO:0007669"/>
    <property type="project" value="TreeGrafter"/>
</dbReference>
<dbReference type="AlphaFoldDB" id="A0A3E0WKK3"/>
<evidence type="ECO:0000313" key="7">
    <source>
        <dbReference type="EMBL" id="RFA32506.1"/>
    </source>
</evidence>
<sequence length="249" mass="28448">MVSKVFYSLYNGRYVMSKLDNYSPSSQEKLTVLQKYANVEQDLDKNETLFTSGDVVHSFYVVLLGKMMLHKPTADGREFTIRICKQGDIIGEPHFLTTPTKHLLHATAIEKSKVITISIEKLPELFFNENKFMLYLIQDVSKNAIRDQMKLRDLVMYGKKGALYATLIRLSNSYGQTKETGILINTPLTNQDLANFCGTSRESINRLLSDLRKNNIISIENNKILIHHLAYLKATIHCEECPIDICTIH</sequence>
<keyword evidence="1" id="KW-0805">Transcription regulation</keyword>
<evidence type="ECO:0000313" key="8">
    <source>
        <dbReference type="Proteomes" id="UP000256488"/>
    </source>
</evidence>
<feature type="domain" description="Cyclic nucleotide-binding" evidence="5">
    <location>
        <begin position="43"/>
        <end position="143"/>
    </location>
</feature>
<dbReference type="PANTHER" id="PTHR24567:SF74">
    <property type="entry name" value="HTH-TYPE TRANSCRIPTIONAL REGULATOR ARCR"/>
    <property type="match status" value="1"/>
</dbReference>
<feature type="domain" description="HTH crp-type" evidence="6">
    <location>
        <begin position="157"/>
        <end position="230"/>
    </location>
</feature>
<dbReference type="InterPro" id="IPR036388">
    <property type="entry name" value="WH-like_DNA-bd_sf"/>
</dbReference>
<dbReference type="InterPro" id="IPR012318">
    <property type="entry name" value="HTH_CRP"/>
</dbReference>
<dbReference type="InterPro" id="IPR014710">
    <property type="entry name" value="RmlC-like_jellyroll"/>
</dbReference>
<dbReference type="GO" id="GO:0003700">
    <property type="term" value="F:DNA-binding transcription factor activity"/>
    <property type="evidence" value="ECO:0007669"/>
    <property type="project" value="InterPro"/>
</dbReference>
<dbReference type="SMART" id="SM00419">
    <property type="entry name" value="HTH_CRP"/>
    <property type="match status" value="1"/>
</dbReference>
<dbReference type="SUPFAM" id="SSF46785">
    <property type="entry name" value="Winged helix' DNA-binding domain"/>
    <property type="match status" value="1"/>
</dbReference>
<organism evidence="7 8">
    <name type="scientific">Virgibacillus dokdonensis</name>
    <dbReference type="NCBI Taxonomy" id="302167"/>
    <lineage>
        <taxon>Bacteria</taxon>
        <taxon>Bacillati</taxon>
        <taxon>Bacillota</taxon>
        <taxon>Bacilli</taxon>
        <taxon>Bacillales</taxon>
        <taxon>Bacillaceae</taxon>
        <taxon>Virgibacillus</taxon>
    </lineage>
</organism>
<dbReference type="PROSITE" id="PS00042">
    <property type="entry name" value="HTH_CRP_1"/>
    <property type="match status" value="1"/>
</dbReference>
<evidence type="ECO:0000256" key="3">
    <source>
        <dbReference type="ARBA" id="ARBA00023159"/>
    </source>
</evidence>
<dbReference type="EMBL" id="NFZX01000061">
    <property type="protein sequence ID" value="RFA32506.1"/>
    <property type="molecule type" value="Genomic_DNA"/>
</dbReference>
<name>A0A3E0WKK3_9BACI</name>
<reference evidence="7 8" key="1">
    <citation type="submission" date="2017-05" db="EMBL/GenBank/DDBJ databases">
        <title>Virgibacillus sp. AK90 isolated from a saltern of Kakinada, India.</title>
        <authorList>
            <person name="Gupta V."/>
            <person name="Sidhu C."/>
            <person name="Korpole S."/>
            <person name="Pinnaka A.K."/>
        </authorList>
    </citation>
    <scope>NUCLEOTIDE SEQUENCE [LARGE SCALE GENOMIC DNA]</scope>
    <source>
        <strain evidence="7 8">AK90</strain>
    </source>
</reference>
<dbReference type="InterPro" id="IPR050397">
    <property type="entry name" value="Env_Response_Regulators"/>
</dbReference>
<dbReference type="PRINTS" id="PR00034">
    <property type="entry name" value="HTHCRP"/>
</dbReference>